<evidence type="ECO:0000313" key="5">
    <source>
        <dbReference type="EMBL" id="GAL18353.1"/>
    </source>
</evidence>
<dbReference type="AlphaFoldDB" id="A0A090RUW2"/>
<feature type="signal peptide" evidence="2">
    <location>
        <begin position="1"/>
        <end position="22"/>
    </location>
</feature>
<dbReference type="STRING" id="990268.JCM19235_6906"/>
<dbReference type="OrthoDB" id="9811314at2"/>
<dbReference type="PANTHER" id="PTHR11851:SF49">
    <property type="entry name" value="MITOCHONDRIAL-PROCESSING PEPTIDASE SUBUNIT ALPHA"/>
    <property type="match status" value="1"/>
</dbReference>
<gene>
    <name evidence="5" type="ORF">JCM19235_6906</name>
</gene>
<dbReference type="GO" id="GO:0046872">
    <property type="term" value="F:metal ion binding"/>
    <property type="evidence" value="ECO:0007669"/>
    <property type="project" value="InterPro"/>
</dbReference>
<dbReference type="GO" id="GO:0008233">
    <property type="term" value="F:peptidase activity"/>
    <property type="evidence" value="ECO:0007669"/>
    <property type="project" value="UniProtKB-KW"/>
</dbReference>
<dbReference type="InterPro" id="IPR011249">
    <property type="entry name" value="Metalloenz_LuxS/M16"/>
</dbReference>
<keyword evidence="5" id="KW-0378">Hydrolase</keyword>
<dbReference type="SUPFAM" id="SSF63411">
    <property type="entry name" value="LuxS/MPP-like metallohydrolase"/>
    <property type="match status" value="4"/>
</dbReference>
<evidence type="ECO:0000259" key="4">
    <source>
        <dbReference type="Pfam" id="PF05193"/>
    </source>
</evidence>
<keyword evidence="6" id="KW-1185">Reference proteome</keyword>
<sequence>MKKLQAWFASWALLLLIGCSLENDTPIKPDPGWKIDKLDNGLTVSRYYKSDQPITLRLVVHAGSLQETAQQIGYAHFLEHLFFRVEDVPQQKAAKDALFQAGVSFGPDLNAFTFNEYTSYELAIDNVDMLNDALTWLEYVADAMHITQAMIEQEKGVVLGEMRLRRPDPLPYSQKIYDHLLIGTPLDSHDIIGNRESIENVDITELKAFYKKWYQPQNMELMIAGDWEQSELLAIVGSYFADIQKGEQPRRVLIEPVKFNDTPLVSEALPFEYAALDLAYPMPNPLLNTVSDQYVQLSSTFVGDIIANRISDLYHSKNIFVQGLNARVIDIHSNSLFAIGASFEETERTKIQQALTEQLASLQQHGISQDELDTVRSSWTSFNDELKTIIDSWTSKQIIDYKFDMMLAQSVAQDPIQYIEVHRQLATEITLEQVNLAIKKLLTQEPIIGTNVKNGSFALNDIYSGLKQKTDKPLELTITKALAVPSSKGKVSSMETLENGLVKWKLANGIEVLYLNHKDSGDRFYGWFGSLGGSSALTRDNIAAGQLIPLITLYSDIGPLTAKQIERTFSKTNSYVEPFIRDVKQGMSFGSNEKGIADVFSVVHHAMSLNDVDELAVSKAKNIAINELRRLKQDSNVLSINDALQLTFDTGSHLLFRTEPEVALVTKERVMEAYNELIKVNRGYKMMLVGGKSASEVQPLLEQYIANIQFREELKYTWPTVEIRDGLADDITNIDSHDSQDGQSQVYLIAVSERNEPRTSKDVFAEDMFQRLLNERIFQTVRSDNSLDYNPHAYGFADEGNGIAAWSFFANVDPKDEARAAKLFETVANDILNGFEKTERDQVVAQLKSDLAPWLDDPEGASFMLFRYWLMGYGIDALYNYESVADSITLSDLDRMSQQALGQNASKFSIRINP</sequence>
<evidence type="ECO:0000256" key="1">
    <source>
        <dbReference type="ARBA" id="ARBA00007261"/>
    </source>
</evidence>
<dbReference type="Pfam" id="PF05193">
    <property type="entry name" value="Peptidase_M16_C"/>
    <property type="match status" value="2"/>
</dbReference>
<reference evidence="5 6" key="1">
    <citation type="submission" date="2014-09" db="EMBL/GenBank/DDBJ databases">
        <title>Vibrio maritimus JCM 19235. (C45) whole genome shotgun sequence.</title>
        <authorList>
            <person name="Sawabe T."/>
            <person name="Meirelles P."/>
            <person name="Nakanishi M."/>
            <person name="Sayaka M."/>
            <person name="Hattori M."/>
            <person name="Ohkuma M."/>
        </authorList>
    </citation>
    <scope>NUCLEOTIDE SEQUENCE [LARGE SCALE GENOMIC DNA]</scope>
    <source>
        <strain evidence="6">JCM19235</strain>
    </source>
</reference>
<dbReference type="Pfam" id="PF00675">
    <property type="entry name" value="Peptidase_M16"/>
    <property type="match status" value="1"/>
</dbReference>
<dbReference type="EMBL" id="BBMR01000002">
    <property type="protein sequence ID" value="GAL18353.1"/>
    <property type="molecule type" value="Genomic_DNA"/>
</dbReference>
<feature type="domain" description="Peptidase M16 N-terminal" evidence="3">
    <location>
        <begin position="45"/>
        <end position="162"/>
    </location>
</feature>
<comment type="similarity">
    <text evidence="1">Belongs to the peptidase M16 family.</text>
</comment>
<dbReference type="InterPro" id="IPR007863">
    <property type="entry name" value="Peptidase_M16_C"/>
</dbReference>
<dbReference type="Proteomes" id="UP000029228">
    <property type="component" value="Unassembled WGS sequence"/>
</dbReference>
<dbReference type="PANTHER" id="PTHR11851">
    <property type="entry name" value="METALLOPROTEASE"/>
    <property type="match status" value="1"/>
</dbReference>
<evidence type="ECO:0000256" key="2">
    <source>
        <dbReference type="SAM" id="SignalP"/>
    </source>
</evidence>
<dbReference type="Gene3D" id="3.30.830.10">
    <property type="entry name" value="Metalloenzyme, LuxS/M16 peptidase-like"/>
    <property type="match status" value="4"/>
</dbReference>
<dbReference type="GO" id="GO:0006508">
    <property type="term" value="P:proteolysis"/>
    <property type="evidence" value="ECO:0007669"/>
    <property type="project" value="UniProtKB-KW"/>
</dbReference>
<comment type="caution">
    <text evidence="5">The sequence shown here is derived from an EMBL/GenBank/DDBJ whole genome shotgun (WGS) entry which is preliminary data.</text>
</comment>
<keyword evidence="5" id="KW-0645">Protease</keyword>
<dbReference type="PROSITE" id="PS51257">
    <property type="entry name" value="PROKAR_LIPOPROTEIN"/>
    <property type="match status" value="1"/>
</dbReference>
<evidence type="ECO:0000313" key="6">
    <source>
        <dbReference type="Proteomes" id="UP000029228"/>
    </source>
</evidence>
<proteinExistence type="inferred from homology"/>
<dbReference type="InterPro" id="IPR011765">
    <property type="entry name" value="Pept_M16_N"/>
</dbReference>
<accession>A0A090RUW2</accession>
<feature type="domain" description="Peptidase M16 C-terminal" evidence="4">
    <location>
        <begin position="201"/>
        <end position="377"/>
    </location>
</feature>
<protein>
    <submittedName>
        <fullName evidence="5">Protease insulinase family</fullName>
    </submittedName>
</protein>
<feature type="chain" id="PRO_5001862740" evidence="2">
    <location>
        <begin position="23"/>
        <end position="914"/>
    </location>
</feature>
<evidence type="ECO:0000259" key="3">
    <source>
        <dbReference type="Pfam" id="PF00675"/>
    </source>
</evidence>
<name>A0A090RUW2_9VIBR</name>
<dbReference type="InterPro" id="IPR050361">
    <property type="entry name" value="MPP/UQCRC_Complex"/>
</dbReference>
<organism evidence="5 6">
    <name type="scientific">Vibrio maritimus</name>
    <dbReference type="NCBI Taxonomy" id="990268"/>
    <lineage>
        <taxon>Bacteria</taxon>
        <taxon>Pseudomonadati</taxon>
        <taxon>Pseudomonadota</taxon>
        <taxon>Gammaproteobacteria</taxon>
        <taxon>Vibrionales</taxon>
        <taxon>Vibrionaceae</taxon>
        <taxon>Vibrio</taxon>
    </lineage>
</organism>
<feature type="domain" description="Peptidase M16 C-terminal" evidence="4">
    <location>
        <begin position="666"/>
        <end position="847"/>
    </location>
</feature>
<keyword evidence="2" id="KW-0732">Signal</keyword>